<dbReference type="InterPro" id="IPR006984">
    <property type="entry name" value="Fcf1/UTP23"/>
</dbReference>
<keyword evidence="4" id="KW-0539">Nucleus</keyword>
<evidence type="ECO:0000256" key="4">
    <source>
        <dbReference type="ARBA" id="ARBA00023242"/>
    </source>
</evidence>
<feature type="compositionally biased region" description="Acidic residues" evidence="5">
    <location>
        <begin position="183"/>
        <end position="193"/>
    </location>
</feature>
<dbReference type="OrthoDB" id="25675at2759"/>
<sequence>MAPKRTRAYHKAAGMYKTWFGFHEPYQVIGEYPGIVQVPTCLLHRLEKQGDKKLGELIAARRFEKWYCPHQIGRTETNCIIDCIGTHNKNRLAVAAQDANLRKRLRRVPSVPLLHINSYSILILEPMSEATTAAIKAKARTVGHAHAAELKLLDALLPEVKAKREGAADLVLSGEPEVKQDADEQNQEEESPSEPEPPVQPAKRPAEGADEVTNEPADNRESKRVRRTKKSKVPAEETAT</sequence>
<keyword evidence="3" id="KW-0698">rRNA processing</keyword>
<gene>
    <name evidence="6" type="ORF">IWQ60_000906</name>
</gene>
<dbReference type="Pfam" id="PF04900">
    <property type="entry name" value="Fcf1"/>
    <property type="match status" value="1"/>
</dbReference>
<accession>A0A9W8E313</accession>
<dbReference type="PANTHER" id="PTHR12416">
    <property type="entry name" value="RRNA-PROCESSING PROTEIN UTP23 HOMOLOG"/>
    <property type="match status" value="1"/>
</dbReference>
<protein>
    <submittedName>
        <fullName evidence="6">Uncharacterized protein</fullName>
    </submittedName>
</protein>
<evidence type="ECO:0000313" key="7">
    <source>
        <dbReference type="Proteomes" id="UP001150569"/>
    </source>
</evidence>
<name>A0A9W8E313_9FUNG</name>
<evidence type="ECO:0000313" key="6">
    <source>
        <dbReference type="EMBL" id="KAJ1929754.1"/>
    </source>
</evidence>
<evidence type="ECO:0000256" key="3">
    <source>
        <dbReference type="ARBA" id="ARBA00022552"/>
    </source>
</evidence>
<dbReference type="GO" id="GO:0006364">
    <property type="term" value="P:rRNA processing"/>
    <property type="evidence" value="ECO:0007669"/>
    <property type="project" value="UniProtKB-KW"/>
</dbReference>
<comment type="subcellular location">
    <subcellularLocation>
        <location evidence="1">Nucleus</location>
        <location evidence="1">Nucleolus</location>
    </subcellularLocation>
</comment>
<feature type="compositionally biased region" description="Basic residues" evidence="5">
    <location>
        <begin position="223"/>
        <end position="232"/>
    </location>
</feature>
<dbReference type="GO" id="GO:0032040">
    <property type="term" value="C:small-subunit processome"/>
    <property type="evidence" value="ECO:0007669"/>
    <property type="project" value="InterPro"/>
</dbReference>
<proteinExistence type="predicted"/>
<evidence type="ECO:0000256" key="5">
    <source>
        <dbReference type="SAM" id="MobiDB-lite"/>
    </source>
</evidence>
<dbReference type="EMBL" id="JANBPT010000025">
    <property type="protein sequence ID" value="KAJ1929754.1"/>
    <property type="molecule type" value="Genomic_DNA"/>
</dbReference>
<keyword evidence="7" id="KW-1185">Reference proteome</keyword>
<comment type="caution">
    <text evidence="6">The sequence shown here is derived from an EMBL/GenBank/DDBJ whole genome shotgun (WGS) entry which is preliminary data.</text>
</comment>
<dbReference type="Proteomes" id="UP001150569">
    <property type="component" value="Unassembled WGS sequence"/>
</dbReference>
<dbReference type="AlphaFoldDB" id="A0A9W8E313"/>
<keyword evidence="2" id="KW-0690">Ribosome biogenesis</keyword>
<organism evidence="6 7">
    <name type="scientific">Tieghemiomyces parasiticus</name>
    <dbReference type="NCBI Taxonomy" id="78921"/>
    <lineage>
        <taxon>Eukaryota</taxon>
        <taxon>Fungi</taxon>
        <taxon>Fungi incertae sedis</taxon>
        <taxon>Zoopagomycota</taxon>
        <taxon>Kickxellomycotina</taxon>
        <taxon>Dimargaritomycetes</taxon>
        <taxon>Dimargaritales</taxon>
        <taxon>Dimargaritaceae</taxon>
        <taxon>Tieghemiomyces</taxon>
    </lineage>
</organism>
<dbReference type="SUPFAM" id="SSF88723">
    <property type="entry name" value="PIN domain-like"/>
    <property type="match status" value="1"/>
</dbReference>
<evidence type="ECO:0000256" key="2">
    <source>
        <dbReference type="ARBA" id="ARBA00022517"/>
    </source>
</evidence>
<dbReference type="InterPro" id="IPR029060">
    <property type="entry name" value="PIN-like_dom_sf"/>
</dbReference>
<feature type="region of interest" description="Disordered" evidence="5">
    <location>
        <begin position="170"/>
        <end position="240"/>
    </location>
</feature>
<evidence type="ECO:0000256" key="1">
    <source>
        <dbReference type="ARBA" id="ARBA00004604"/>
    </source>
</evidence>
<reference evidence="6" key="1">
    <citation type="submission" date="2022-07" db="EMBL/GenBank/DDBJ databases">
        <title>Phylogenomic reconstructions and comparative analyses of Kickxellomycotina fungi.</title>
        <authorList>
            <person name="Reynolds N.K."/>
            <person name="Stajich J.E."/>
            <person name="Barry K."/>
            <person name="Grigoriev I.V."/>
            <person name="Crous P."/>
            <person name="Smith M.E."/>
        </authorList>
    </citation>
    <scope>NUCLEOTIDE SEQUENCE</scope>
    <source>
        <strain evidence="6">RSA 861</strain>
    </source>
</reference>
<dbReference type="Gene3D" id="3.40.50.1010">
    <property type="entry name" value="5'-nuclease"/>
    <property type="match status" value="1"/>
</dbReference>